<dbReference type="AlphaFoldDB" id="A0AAU9S4Y4"/>
<dbReference type="InterPro" id="IPR000073">
    <property type="entry name" value="AB_hydrolase_1"/>
</dbReference>
<name>A0AAU9S4Y4_THLAR</name>
<dbReference type="PANTHER" id="PTHR45763">
    <property type="entry name" value="HYDROLASE, ALPHA/BETA FOLD FAMILY PROTEIN, EXPRESSED-RELATED"/>
    <property type="match status" value="1"/>
</dbReference>
<dbReference type="Pfam" id="PF12697">
    <property type="entry name" value="Abhydrolase_6"/>
    <property type="match status" value="2"/>
</dbReference>
<protein>
    <recommendedName>
        <fullName evidence="2">AB hydrolase-1 domain-containing protein</fullName>
    </recommendedName>
</protein>
<dbReference type="FunFam" id="3.40.50.1820:FF:000270">
    <property type="entry name" value="Alpha/beta-Hydrolases superfamily protein"/>
    <property type="match status" value="2"/>
</dbReference>
<feature type="domain" description="AB hydrolase-1" evidence="2">
    <location>
        <begin position="385"/>
        <end position="644"/>
    </location>
</feature>
<evidence type="ECO:0000259" key="2">
    <source>
        <dbReference type="Pfam" id="PF12697"/>
    </source>
</evidence>
<dbReference type="EMBL" id="OU466859">
    <property type="protein sequence ID" value="CAH2055224.1"/>
    <property type="molecule type" value="Genomic_DNA"/>
</dbReference>
<dbReference type="Gene3D" id="3.40.50.1820">
    <property type="entry name" value="alpha/beta hydrolase"/>
    <property type="match status" value="2"/>
</dbReference>
<feature type="transmembrane region" description="Helical" evidence="1">
    <location>
        <begin position="6"/>
        <end position="24"/>
    </location>
</feature>
<sequence length="655" mass="76147">MSIGHIMLLLGILGLVVLISYYVYKWIVPPPPIPLPENKSPRIKLSDGRHLAYKELGYPKDEANNKIIIVHGYKTSKEVDLYTTQEMIDEFKIYFLTFDRAGYGESDPNPSRTLETDTFDIEELADKLQIGPKFHVLGMSLGAYPVYGCLNYIPHRLSGASLVVPLVNFWWRRVPQNLLNAAIKKLPFEFRLTIRIAHYFPWLLYWWMTQKWFPNTRDPKKTLTERDMELAEKTFKTITPVQDYALKQGEYVSLQRDIITGYGIWEFDPTELSNPFSDNNKGSVHMWCALEDKQILREVLVYICDKLPWIKLHEVLSIGQIMLLVCILALVVLISYYVYKSIVPPPPIPLPENASKKSPRIKLNDGRHLAYKELGFPKDEAKNKIIIVHGNANSKEVDLYTTQEMIDEFKIYFLTFDRAGYGESDPNPSRTLKTDTYDIEELADKLQIGPKFHVLGMSLGAYPVYGCLKYIPHRLSGASLVVPLVNFWWRRVPQNLLNAAIKKLPFGFRLTIRIAHYFPWLLYWWMTQKWFPNSRDPKETLTERDMELAEEHSKQSLKEYALQQGEYVSTQRDIIAGYENWEFDPTELSNPFSDSNKGSVHMWCALDDKQILRDVLIYICDKLPWMKLHEVPNAGHWMIHEKQHFEAIIKAACTE</sequence>
<evidence type="ECO:0000256" key="1">
    <source>
        <dbReference type="SAM" id="Phobius"/>
    </source>
</evidence>
<keyword evidence="4" id="KW-1185">Reference proteome</keyword>
<keyword evidence="1" id="KW-1133">Transmembrane helix</keyword>
<gene>
    <name evidence="3" type="ORF">TAV2_LOCUS9947</name>
</gene>
<dbReference type="Proteomes" id="UP000836841">
    <property type="component" value="Chromosome 3"/>
</dbReference>
<accession>A0AAU9S4Y4</accession>
<organism evidence="3 4">
    <name type="scientific">Thlaspi arvense</name>
    <name type="common">Field penny-cress</name>
    <dbReference type="NCBI Taxonomy" id="13288"/>
    <lineage>
        <taxon>Eukaryota</taxon>
        <taxon>Viridiplantae</taxon>
        <taxon>Streptophyta</taxon>
        <taxon>Embryophyta</taxon>
        <taxon>Tracheophyta</taxon>
        <taxon>Spermatophyta</taxon>
        <taxon>Magnoliopsida</taxon>
        <taxon>eudicotyledons</taxon>
        <taxon>Gunneridae</taxon>
        <taxon>Pentapetalae</taxon>
        <taxon>rosids</taxon>
        <taxon>malvids</taxon>
        <taxon>Brassicales</taxon>
        <taxon>Brassicaceae</taxon>
        <taxon>Thlaspideae</taxon>
        <taxon>Thlaspi</taxon>
    </lineage>
</organism>
<dbReference type="SUPFAM" id="SSF53474">
    <property type="entry name" value="alpha/beta-Hydrolases"/>
    <property type="match status" value="2"/>
</dbReference>
<feature type="transmembrane region" description="Helical" evidence="1">
    <location>
        <begin position="315"/>
        <end position="339"/>
    </location>
</feature>
<evidence type="ECO:0000313" key="3">
    <source>
        <dbReference type="EMBL" id="CAH2055224.1"/>
    </source>
</evidence>
<feature type="domain" description="AB hydrolase-1" evidence="2">
    <location>
        <begin position="67"/>
        <end position="217"/>
    </location>
</feature>
<dbReference type="PANTHER" id="PTHR45763:SF15">
    <property type="entry name" value="ALPHA_BETA-HYDROLASES SUPERFAMILY PROTEIN"/>
    <property type="match status" value="1"/>
</dbReference>
<keyword evidence="1" id="KW-0472">Membrane</keyword>
<reference evidence="3 4" key="1">
    <citation type="submission" date="2022-03" db="EMBL/GenBank/DDBJ databases">
        <authorList>
            <person name="Nunn A."/>
            <person name="Chopra R."/>
            <person name="Nunn A."/>
            <person name="Contreras Garrido A."/>
        </authorList>
    </citation>
    <scope>NUCLEOTIDE SEQUENCE [LARGE SCALE GENOMIC DNA]</scope>
</reference>
<keyword evidence="1" id="KW-0812">Transmembrane</keyword>
<proteinExistence type="predicted"/>
<dbReference type="InterPro" id="IPR029058">
    <property type="entry name" value="AB_hydrolase_fold"/>
</dbReference>
<evidence type="ECO:0000313" key="4">
    <source>
        <dbReference type="Proteomes" id="UP000836841"/>
    </source>
</evidence>